<evidence type="ECO:0000256" key="1">
    <source>
        <dbReference type="SAM" id="Phobius"/>
    </source>
</evidence>
<name>A0ABW2WA25_9ACTN</name>
<reference evidence="3" key="1">
    <citation type="journal article" date="2019" name="Int. J. Syst. Evol. Microbiol.">
        <title>The Global Catalogue of Microorganisms (GCM) 10K type strain sequencing project: providing services to taxonomists for standard genome sequencing and annotation.</title>
        <authorList>
            <consortium name="The Broad Institute Genomics Platform"/>
            <consortium name="The Broad Institute Genome Sequencing Center for Infectious Disease"/>
            <person name="Wu L."/>
            <person name="Ma J."/>
        </authorList>
    </citation>
    <scope>NUCLEOTIDE SEQUENCE [LARGE SCALE GENOMIC DNA]</scope>
    <source>
        <strain evidence="3">CGMCC 4.7400</strain>
    </source>
</reference>
<keyword evidence="3" id="KW-1185">Reference proteome</keyword>
<evidence type="ECO:0000313" key="2">
    <source>
        <dbReference type="EMBL" id="MFD0316320.1"/>
    </source>
</evidence>
<proteinExistence type="predicted"/>
<organism evidence="2 3">
    <name type="scientific">Streptomyces flavalbus</name>
    <dbReference type="NCBI Taxonomy" id="2665155"/>
    <lineage>
        <taxon>Bacteria</taxon>
        <taxon>Bacillati</taxon>
        <taxon>Actinomycetota</taxon>
        <taxon>Actinomycetes</taxon>
        <taxon>Kitasatosporales</taxon>
        <taxon>Streptomycetaceae</taxon>
        <taxon>Streptomyces</taxon>
    </lineage>
</organism>
<keyword evidence="1" id="KW-1133">Transmembrane helix</keyword>
<sequence length="266" mass="29837">MISRGQRSDGGSRNIYLLATSHIPDPYINVLAHLFQHKNPASVNFVKIIERGGARADANEQIHSIYAQIVKLMEALASGTYPRKVDGEVQPHSIGQQAADRYSSLLEKLLRVETRMVTVDWGDLDRELGKFLADDQAIFDVTTLKKNLLVDVISLLISRDCLEFYSFDLGKVPQYFDDRELIHSLDPDSYSYRRISDSPHVAAARKRMVARSATLRSLLFSASVVGVSVILIQFFLSNSWVDKLVVAIATAASIVSLIFVLRREDR</sequence>
<dbReference type="RefSeq" id="WP_381610854.1">
    <property type="nucleotide sequence ID" value="NZ_JBHTEB010000001.1"/>
</dbReference>
<accession>A0ABW2WA25</accession>
<protein>
    <submittedName>
        <fullName evidence="2">Uncharacterized protein</fullName>
    </submittedName>
</protein>
<gene>
    <name evidence="2" type="ORF">ACFQZ6_19300</name>
</gene>
<dbReference type="Proteomes" id="UP001597023">
    <property type="component" value="Unassembled WGS sequence"/>
</dbReference>
<keyword evidence="1" id="KW-0812">Transmembrane</keyword>
<comment type="caution">
    <text evidence="2">The sequence shown here is derived from an EMBL/GenBank/DDBJ whole genome shotgun (WGS) entry which is preliminary data.</text>
</comment>
<feature type="transmembrane region" description="Helical" evidence="1">
    <location>
        <begin position="215"/>
        <end position="237"/>
    </location>
</feature>
<dbReference type="EMBL" id="JBHTEB010000001">
    <property type="protein sequence ID" value="MFD0316320.1"/>
    <property type="molecule type" value="Genomic_DNA"/>
</dbReference>
<evidence type="ECO:0000313" key="3">
    <source>
        <dbReference type="Proteomes" id="UP001597023"/>
    </source>
</evidence>
<keyword evidence="1" id="KW-0472">Membrane</keyword>
<feature type="transmembrane region" description="Helical" evidence="1">
    <location>
        <begin position="243"/>
        <end position="261"/>
    </location>
</feature>